<reference evidence="1 2" key="2">
    <citation type="submission" date="2019-01" db="EMBL/GenBank/DDBJ databases">
        <title>The decoding of complex shrimp genome reveals the adaptation for benthos swimmer, frequently molting mechanism and breeding impact on genome.</title>
        <authorList>
            <person name="Sun Y."/>
            <person name="Gao Y."/>
            <person name="Yu Y."/>
        </authorList>
    </citation>
    <scope>NUCLEOTIDE SEQUENCE [LARGE SCALE GENOMIC DNA]</scope>
    <source>
        <tissue evidence="1">Muscle</tissue>
    </source>
</reference>
<name>A0A3R7MVS0_PENVA</name>
<protein>
    <submittedName>
        <fullName evidence="1">Uncharacterized protein</fullName>
    </submittedName>
</protein>
<dbReference type="EMBL" id="QCYY01002370">
    <property type="protein sequence ID" value="ROT70916.1"/>
    <property type="molecule type" value="Genomic_DNA"/>
</dbReference>
<keyword evidence="2" id="KW-1185">Reference proteome</keyword>
<dbReference type="AlphaFoldDB" id="A0A3R7MVS0"/>
<reference evidence="1 2" key="1">
    <citation type="submission" date="2018-04" db="EMBL/GenBank/DDBJ databases">
        <authorList>
            <person name="Zhang X."/>
            <person name="Yuan J."/>
            <person name="Li F."/>
            <person name="Xiang J."/>
        </authorList>
    </citation>
    <scope>NUCLEOTIDE SEQUENCE [LARGE SCALE GENOMIC DNA]</scope>
    <source>
        <tissue evidence="1">Muscle</tissue>
    </source>
</reference>
<sequence>MTSSFHGHQGEPRSLAGRLSSADNWPCVCSVICPASSHSPSLKYVDDSAFPAPSRCRRRQLTKIVDEKLSWTQHVRTIVMSALLQASHAVSSRVPWCPASEVSKYVQAIHPAQLFYGHHTVTSPALPAHLYSHASLFLTGSQPALHRDPEIVFIHNSSQESQPALLRDPAIFLAPHLVFGQVVAKEDPESMRRKWSSPAFSLASRGNSSRSRIFFFCGPTWTPTSNFATDNFSWNSPFAAHFHCLRPSSLVLPTRPLLPTPLFPFTIPPPSLPAPPSPFPYLYYPLAHSYHSPVSLVHPSPFPPCSSVPLPLLVLPTRPLLPTPLFLFTIPPLPSCSSVPSLLVLPTRPLLPTPLFLLFITPFHSCSSSLIPFPYFYYPLAHSYPLPCFSCSSLLLHSLLLRPPFPTCITHSPTPTHSPVSLVHHSPFTPCSSSLISLSLLLLPTRPLLPTPVSLVHPSSFTPCSSVPFPYLYYPLPLLPTPPFSFTILPFLPAPPSPFPYLYYHSPTLTHSPVPFTIPPPSLPAPPSPFPTCITYSPLSPTPLFPFTIPPPSLPAPPSPFPYLYYPLPTPLFLLFITPLPSLPLQPQFHSLPPSPIPYLHFPLPCFPSSPLHFPSLPLHPIPLSLPPSLPAPPSPDSTLPPSFLPAPHPQIHSPSLPHSFPPSLHRLQDLTL</sequence>
<gene>
    <name evidence="1" type="ORF">C7M84_010790</name>
</gene>
<evidence type="ECO:0000313" key="1">
    <source>
        <dbReference type="EMBL" id="ROT70916.1"/>
    </source>
</evidence>
<evidence type="ECO:0000313" key="2">
    <source>
        <dbReference type="Proteomes" id="UP000283509"/>
    </source>
</evidence>
<comment type="caution">
    <text evidence="1">The sequence shown here is derived from an EMBL/GenBank/DDBJ whole genome shotgun (WGS) entry which is preliminary data.</text>
</comment>
<organism evidence="1 2">
    <name type="scientific">Penaeus vannamei</name>
    <name type="common">Whiteleg shrimp</name>
    <name type="synonym">Litopenaeus vannamei</name>
    <dbReference type="NCBI Taxonomy" id="6689"/>
    <lineage>
        <taxon>Eukaryota</taxon>
        <taxon>Metazoa</taxon>
        <taxon>Ecdysozoa</taxon>
        <taxon>Arthropoda</taxon>
        <taxon>Crustacea</taxon>
        <taxon>Multicrustacea</taxon>
        <taxon>Malacostraca</taxon>
        <taxon>Eumalacostraca</taxon>
        <taxon>Eucarida</taxon>
        <taxon>Decapoda</taxon>
        <taxon>Dendrobranchiata</taxon>
        <taxon>Penaeoidea</taxon>
        <taxon>Penaeidae</taxon>
        <taxon>Penaeus</taxon>
    </lineage>
</organism>
<dbReference type="Proteomes" id="UP000283509">
    <property type="component" value="Unassembled WGS sequence"/>
</dbReference>
<accession>A0A3R7MVS0</accession>
<proteinExistence type="predicted"/>